<proteinExistence type="inferred from homology"/>
<dbReference type="GO" id="GO:0005886">
    <property type="term" value="C:plasma membrane"/>
    <property type="evidence" value="ECO:0007669"/>
    <property type="project" value="UniProtKB-SubCell"/>
</dbReference>
<dbReference type="Proteomes" id="UP000682416">
    <property type="component" value="Chromosome"/>
</dbReference>
<evidence type="ECO:0000256" key="7">
    <source>
        <dbReference type="SAM" id="Phobius"/>
    </source>
</evidence>
<dbReference type="AlphaFoldDB" id="A0A975LDE6"/>
<dbReference type="Pfam" id="PF09335">
    <property type="entry name" value="VTT_dom"/>
    <property type="match status" value="1"/>
</dbReference>
<protein>
    <submittedName>
        <fullName evidence="9">DedA family protein</fullName>
    </submittedName>
</protein>
<feature type="transmembrane region" description="Helical" evidence="7">
    <location>
        <begin position="161"/>
        <end position="183"/>
    </location>
</feature>
<gene>
    <name evidence="9" type="ORF">KGD82_01270</name>
</gene>
<feature type="domain" description="VTT" evidence="8">
    <location>
        <begin position="22"/>
        <end position="149"/>
    </location>
</feature>
<dbReference type="PANTHER" id="PTHR42709:SF6">
    <property type="entry name" value="UNDECAPRENYL PHOSPHATE TRANSPORTER A"/>
    <property type="match status" value="1"/>
</dbReference>
<sequence>MEVLGGPGVGLAIALENLFPPIPSEAILPTAGFAASRGELGLVEVLVWATVGSVVGALALYGLGAWLGRERFRAVASRVPLVKLSDIDRTEAWFERHGPKAVLIGRLIPVFRSFISVPAGIERMSLPLFLGLTTLGSAVWNTIFVLVGYHLGEQWHVVEEYVSAGSKVVLAVVAVACVWFVVARVRERRRARRTTGTASPDDEEDSYSRR</sequence>
<keyword evidence="5 7" id="KW-1133">Transmembrane helix</keyword>
<dbReference type="InterPro" id="IPR032816">
    <property type="entry name" value="VTT_dom"/>
</dbReference>
<evidence type="ECO:0000256" key="6">
    <source>
        <dbReference type="ARBA" id="ARBA00023136"/>
    </source>
</evidence>
<evidence type="ECO:0000313" key="9">
    <source>
        <dbReference type="EMBL" id="QVJ03122.1"/>
    </source>
</evidence>
<keyword evidence="10" id="KW-1185">Reference proteome</keyword>
<keyword evidence="3" id="KW-1003">Cell membrane</keyword>
<evidence type="ECO:0000256" key="2">
    <source>
        <dbReference type="ARBA" id="ARBA00010792"/>
    </source>
</evidence>
<comment type="subcellular location">
    <subcellularLocation>
        <location evidence="1">Cell membrane</location>
        <topology evidence="1">Multi-pass membrane protein</topology>
    </subcellularLocation>
</comment>
<feature type="transmembrane region" description="Helical" evidence="7">
    <location>
        <begin position="128"/>
        <end position="149"/>
    </location>
</feature>
<evidence type="ECO:0000313" key="10">
    <source>
        <dbReference type="Proteomes" id="UP000682416"/>
    </source>
</evidence>
<name>A0A975LDE6_9ACTN</name>
<keyword evidence="6 7" id="KW-0472">Membrane</keyword>
<keyword evidence="4 7" id="KW-0812">Transmembrane</keyword>
<evidence type="ECO:0000259" key="8">
    <source>
        <dbReference type="Pfam" id="PF09335"/>
    </source>
</evidence>
<feature type="transmembrane region" description="Helical" evidence="7">
    <location>
        <begin position="45"/>
        <end position="68"/>
    </location>
</feature>
<comment type="similarity">
    <text evidence="2">Belongs to the DedA family.</text>
</comment>
<dbReference type="RefSeq" id="WP_378738326.1">
    <property type="nucleotide sequence ID" value="NZ_CBDRIY010000004.1"/>
</dbReference>
<evidence type="ECO:0000256" key="1">
    <source>
        <dbReference type="ARBA" id="ARBA00004651"/>
    </source>
</evidence>
<dbReference type="EMBL" id="CP074402">
    <property type="protein sequence ID" value="QVJ03122.1"/>
    <property type="molecule type" value="Genomic_DNA"/>
</dbReference>
<dbReference type="InterPro" id="IPR051311">
    <property type="entry name" value="DedA_domain"/>
</dbReference>
<dbReference type="KEGG" id="nec:KGD82_01270"/>
<evidence type="ECO:0000256" key="4">
    <source>
        <dbReference type="ARBA" id="ARBA00022692"/>
    </source>
</evidence>
<accession>A0A975LDE6</accession>
<evidence type="ECO:0000256" key="5">
    <source>
        <dbReference type="ARBA" id="ARBA00022989"/>
    </source>
</evidence>
<dbReference type="PANTHER" id="PTHR42709">
    <property type="entry name" value="ALKALINE PHOSPHATASE LIKE PROTEIN"/>
    <property type="match status" value="1"/>
</dbReference>
<reference evidence="9" key="1">
    <citation type="submission" date="2021-05" db="EMBL/GenBank/DDBJ databases">
        <authorList>
            <person name="Kaiqin L."/>
            <person name="Jian G."/>
        </authorList>
    </citation>
    <scope>NUCLEOTIDE SEQUENCE</scope>
    <source>
        <strain evidence="9">HDS5</strain>
    </source>
</reference>
<evidence type="ECO:0000256" key="3">
    <source>
        <dbReference type="ARBA" id="ARBA00022475"/>
    </source>
</evidence>
<organism evidence="9 10">
    <name type="scientific">Nocardiopsis eucommiae</name>
    <dbReference type="NCBI Taxonomy" id="2831970"/>
    <lineage>
        <taxon>Bacteria</taxon>
        <taxon>Bacillati</taxon>
        <taxon>Actinomycetota</taxon>
        <taxon>Actinomycetes</taxon>
        <taxon>Streptosporangiales</taxon>
        <taxon>Nocardiopsidaceae</taxon>
        <taxon>Nocardiopsis</taxon>
    </lineage>
</organism>